<sequence length="219" mass="24102">MESKENTSVNKTSEENNNKQSKPNRPTTLGGIGGGSRSLLTTQSVKIKNSSNQDAAYPGYRRQSLPASSFTKLQVPGQQSFDSCDQDVGSCPGSPSRRTYTPLLTPALSISSLVSSLNGSFENLNLDDEAYFDNDKSPNDPVSMATRKLHFTFEMANREEIVNNRLKYFFNTLDSEEYFENHNGKDIGPLMNMIPQSPMVDGPGIGFSETPTQQQPTQS</sequence>
<dbReference type="Proteomes" id="UP000594262">
    <property type="component" value="Unplaced"/>
</dbReference>
<organism evidence="2">
    <name type="scientific">Clytia hemisphaerica</name>
    <dbReference type="NCBI Taxonomy" id="252671"/>
    <lineage>
        <taxon>Eukaryota</taxon>
        <taxon>Metazoa</taxon>
        <taxon>Cnidaria</taxon>
        <taxon>Hydrozoa</taxon>
        <taxon>Hydroidolina</taxon>
        <taxon>Leptothecata</taxon>
        <taxon>Obeliida</taxon>
        <taxon>Clytiidae</taxon>
        <taxon>Clytia</taxon>
    </lineage>
</organism>
<reference evidence="2" key="1">
    <citation type="journal article" date="2014" name="PLoS Genet.">
        <title>Differential Responses to Wnt and PCP Disruption Predict Expression and Developmental Function of Conserved and Novel Genes in a Cnidarian.</title>
        <authorList>
            <person name="Lapebie P."/>
            <person name="Ruggiero A."/>
            <person name="Barreau C."/>
            <person name="Chevalier S."/>
            <person name="Chang P."/>
            <person name="Dru P."/>
            <person name="Houliston E."/>
            <person name="Momose T."/>
        </authorList>
    </citation>
    <scope>NUCLEOTIDE SEQUENCE</scope>
</reference>
<reference evidence="3" key="2">
    <citation type="submission" date="2021-01" db="UniProtKB">
        <authorList>
            <consortium name="EnsemblMetazoa"/>
        </authorList>
    </citation>
    <scope>IDENTIFICATION</scope>
</reference>
<dbReference type="EnsemblMetazoa" id="CLYHEMT003034.1">
    <property type="protein sequence ID" value="CLYHEMP003034.1"/>
    <property type="gene ID" value="CLYHEMG003034"/>
</dbReference>
<evidence type="ECO:0000256" key="1">
    <source>
        <dbReference type="SAM" id="MobiDB-lite"/>
    </source>
</evidence>
<dbReference type="EMBL" id="GBGP01000061">
    <property type="protein sequence ID" value="JAC85122.1"/>
    <property type="molecule type" value="mRNA"/>
</dbReference>
<evidence type="ECO:0000313" key="2">
    <source>
        <dbReference type="EMBL" id="JAC85122.1"/>
    </source>
</evidence>
<proteinExistence type="evidence at transcript level"/>
<feature type="compositionally biased region" description="Polar residues" evidence="1">
    <location>
        <begin position="43"/>
        <end position="54"/>
    </location>
</feature>
<keyword evidence="4" id="KW-1185">Reference proteome</keyword>
<evidence type="ECO:0000313" key="3">
    <source>
        <dbReference type="EnsemblMetazoa" id="CLYHEMP003034.1"/>
    </source>
</evidence>
<feature type="compositionally biased region" description="Polar residues" evidence="1">
    <location>
        <begin position="1"/>
        <end position="11"/>
    </location>
</feature>
<feature type="region of interest" description="Disordered" evidence="1">
    <location>
        <begin position="1"/>
        <end position="59"/>
    </location>
</feature>
<name>A0A069DNH3_9CNID</name>
<accession>A0A069DNH3</accession>
<dbReference type="AlphaFoldDB" id="A0A069DNH3"/>
<protein>
    <submittedName>
        <fullName evidence="2 3">WegO-2 putative cnidarian restricted protein</fullName>
    </submittedName>
</protein>
<evidence type="ECO:0000313" key="4">
    <source>
        <dbReference type="Proteomes" id="UP000594262"/>
    </source>
</evidence>